<gene>
    <name evidence="2" type="ORF">SAMN05192548_100425</name>
</gene>
<dbReference type="AlphaFoldDB" id="A0A1M6KPV1"/>
<feature type="compositionally biased region" description="Basic and acidic residues" evidence="1">
    <location>
        <begin position="1"/>
        <end position="19"/>
    </location>
</feature>
<evidence type="ECO:0000313" key="2">
    <source>
        <dbReference type="EMBL" id="SHJ60932.1"/>
    </source>
</evidence>
<name>A0A1M6KPV1_9BURK</name>
<protein>
    <submittedName>
        <fullName evidence="2">Uncharacterized protein</fullName>
    </submittedName>
</protein>
<sequence>MEDDLGHWERVERDDRQAEPDPDAGERLWCIHIEGPDDFIAAASQEAAQHEVSAINAYLERFENGHRASAAHAVVMEWPFTAESHARSLEVDWDDLQRMPHRGRSASSSANVLTTMARHLRELVGMARHR</sequence>
<dbReference type="GeneID" id="301977703"/>
<evidence type="ECO:0000256" key="1">
    <source>
        <dbReference type="SAM" id="MobiDB-lite"/>
    </source>
</evidence>
<dbReference type="RefSeq" id="WP_235004805.1">
    <property type="nucleotide sequence ID" value="NZ_CADFGY010000001.1"/>
</dbReference>
<proteinExistence type="predicted"/>
<dbReference type="EMBL" id="FRAB01000004">
    <property type="protein sequence ID" value="SHJ60932.1"/>
    <property type="molecule type" value="Genomic_DNA"/>
</dbReference>
<accession>A0A1M6KPV1</accession>
<organism evidence="2 3">
    <name type="scientific">Paraburkholderia terricola</name>
    <dbReference type="NCBI Taxonomy" id="169427"/>
    <lineage>
        <taxon>Bacteria</taxon>
        <taxon>Pseudomonadati</taxon>
        <taxon>Pseudomonadota</taxon>
        <taxon>Betaproteobacteria</taxon>
        <taxon>Burkholderiales</taxon>
        <taxon>Burkholderiaceae</taxon>
        <taxon>Paraburkholderia</taxon>
    </lineage>
</organism>
<evidence type="ECO:0000313" key="3">
    <source>
        <dbReference type="Proteomes" id="UP000184395"/>
    </source>
</evidence>
<dbReference type="Proteomes" id="UP000184395">
    <property type="component" value="Unassembled WGS sequence"/>
</dbReference>
<feature type="region of interest" description="Disordered" evidence="1">
    <location>
        <begin position="1"/>
        <end position="25"/>
    </location>
</feature>
<dbReference type="STRING" id="169427.SAMN05192548_100425"/>
<reference evidence="2 3" key="1">
    <citation type="submission" date="2016-11" db="EMBL/GenBank/DDBJ databases">
        <authorList>
            <person name="Jaros S."/>
            <person name="Januszkiewicz K."/>
            <person name="Wedrychowicz H."/>
        </authorList>
    </citation>
    <scope>NUCLEOTIDE SEQUENCE [LARGE SCALE GENOMIC DNA]</scope>
    <source>
        <strain evidence="2 3">LMG 20594</strain>
    </source>
</reference>